<dbReference type="Proteomes" id="UP001162060">
    <property type="component" value="Unassembled WGS sequence"/>
</dbReference>
<gene>
    <name evidence="1" type="ORF">PM001_LOCUS11018</name>
</gene>
<reference evidence="1" key="1">
    <citation type="submission" date="2024-01" db="EMBL/GenBank/DDBJ databases">
        <authorList>
            <person name="Webb A."/>
        </authorList>
    </citation>
    <scope>NUCLEOTIDE SEQUENCE</scope>
    <source>
        <strain evidence="1">Pm1</strain>
    </source>
</reference>
<sequence>MSANSKRASLIEILTKHAVDLRDIVAFGSICSVYRDPGKNSLAQRAQMGVIIGRSEETQGSRVFLQKEKKFAVAQHLRNVRLLAQSINVICCMLSSKKLKRWSQK</sequence>
<evidence type="ECO:0000313" key="1">
    <source>
        <dbReference type="EMBL" id="CAK7925868.1"/>
    </source>
</evidence>
<accession>A0AAV1TVV5</accession>
<evidence type="ECO:0000313" key="2">
    <source>
        <dbReference type="Proteomes" id="UP001162060"/>
    </source>
</evidence>
<dbReference type="AlphaFoldDB" id="A0AAV1TVV5"/>
<comment type="caution">
    <text evidence="1">The sequence shown here is derived from an EMBL/GenBank/DDBJ whole genome shotgun (WGS) entry which is preliminary data.</text>
</comment>
<proteinExistence type="predicted"/>
<protein>
    <submittedName>
        <fullName evidence="1">Uncharacterized protein</fullName>
    </submittedName>
</protein>
<organism evidence="1 2">
    <name type="scientific">Peronospora matthiolae</name>
    <dbReference type="NCBI Taxonomy" id="2874970"/>
    <lineage>
        <taxon>Eukaryota</taxon>
        <taxon>Sar</taxon>
        <taxon>Stramenopiles</taxon>
        <taxon>Oomycota</taxon>
        <taxon>Peronosporomycetes</taxon>
        <taxon>Peronosporales</taxon>
        <taxon>Peronosporaceae</taxon>
        <taxon>Peronospora</taxon>
    </lineage>
</organism>
<name>A0AAV1TVV5_9STRA</name>
<dbReference type="EMBL" id="CAKLBY020000092">
    <property type="protein sequence ID" value="CAK7925868.1"/>
    <property type="molecule type" value="Genomic_DNA"/>
</dbReference>